<dbReference type="AlphaFoldDB" id="A0A382C5W5"/>
<name>A0A382C5W5_9ZZZZ</name>
<dbReference type="Pfam" id="PF03992">
    <property type="entry name" value="ABM"/>
    <property type="match status" value="1"/>
</dbReference>
<dbReference type="Gene3D" id="3.30.70.100">
    <property type="match status" value="1"/>
</dbReference>
<dbReference type="InterPro" id="IPR007138">
    <property type="entry name" value="ABM_dom"/>
</dbReference>
<gene>
    <name evidence="2" type="ORF">METZ01_LOCUS174349</name>
</gene>
<dbReference type="EMBL" id="UINC01032967">
    <property type="protein sequence ID" value="SVB21495.1"/>
    <property type="molecule type" value="Genomic_DNA"/>
</dbReference>
<reference evidence="2" key="1">
    <citation type="submission" date="2018-05" db="EMBL/GenBank/DDBJ databases">
        <authorList>
            <person name="Lanie J.A."/>
            <person name="Ng W.-L."/>
            <person name="Kazmierczak K.M."/>
            <person name="Andrzejewski T.M."/>
            <person name="Davidsen T.M."/>
            <person name="Wayne K.J."/>
            <person name="Tettelin H."/>
            <person name="Glass J.I."/>
            <person name="Rusch D."/>
            <person name="Podicherti R."/>
            <person name="Tsui H.-C.T."/>
            <person name="Winkler M.E."/>
        </authorList>
    </citation>
    <scope>NUCLEOTIDE SEQUENCE</scope>
</reference>
<feature type="domain" description="ABM" evidence="1">
    <location>
        <begin position="10"/>
        <end position="102"/>
    </location>
</feature>
<evidence type="ECO:0000259" key="1">
    <source>
        <dbReference type="PROSITE" id="PS51725"/>
    </source>
</evidence>
<dbReference type="SUPFAM" id="SSF54909">
    <property type="entry name" value="Dimeric alpha+beta barrel"/>
    <property type="match status" value="1"/>
</dbReference>
<evidence type="ECO:0000313" key="2">
    <source>
        <dbReference type="EMBL" id="SVB21495.1"/>
    </source>
</evidence>
<proteinExistence type="predicted"/>
<accession>A0A382C5W5</accession>
<sequence length="130" mass="14389">MGNTTGENPFIVIARVQVKEGMVDEYLEAADACDKAAEASTPGLLIHNFSADPDDPLLFRWSEVFENSEAWLMHASSAYGADYIERHFQLADGLSIEIYGDISQEVADTCDSMGLPLKHFKNTRVGYARI</sequence>
<organism evidence="2">
    <name type="scientific">marine metagenome</name>
    <dbReference type="NCBI Taxonomy" id="408172"/>
    <lineage>
        <taxon>unclassified sequences</taxon>
        <taxon>metagenomes</taxon>
        <taxon>ecological metagenomes</taxon>
    </lineage>
</organism>
<dbReference type="PROSITE" id="PS51725">
    <property type="entry name" value="ABM"/>
    <property type="match status" value="1"/>
</dbReference>
<dbReference type="InterPro" id="IPR011008">
    <property type="entry name" value="Dimeric_a/b-barrel"/>
</dbReference>
<protein>
    <recommendedName>
        <fullName evidence="1">ABM domain-containing protein</fullName>
    </recommendedName>
</protein>